<organism evidence="1 2">
    <name type="scientific">Actinokineospora cianjurensis</name>
    <dbReference type="NCBI Taxonomy" id="585224"/>
    <lineage>
        <taxon>Bacteria</taxon>
        <taxon>Bacillati</taxon>
        <taxon>Actinomycetota</taxon>
        <taxon>Actinomycetes</taxon>
        <taxon>Pseudonocardiales</taxon>
        <taxon>Pseudonocardiaceae</taxon>
        <taxon>Actinokineospora</taxon>
    </lineage>
</organism>
<sequence length="102" mass="11130">MTSPNIKVTPADLQAMATHLDDAAHWVKDTAGRMGDKWNPQAWGYLLGQLFGMPAHTEIDRLEALCATRARVMAGDADELRAIVAKYVNTDLDNADTFTGTP</sequence>
<gene>
    <name evidence="1" type="ORF">CLV68_6019</name>
</gene>
<comment type="caution">
    <text evidence="1">The sequence shown here is derived from an EMBL/GenBank/DDBJ whole genome shotgun (WGS) entry which is preliminary data.</text>
</comment>
<dbReference type="AlphaFoldDB" id="A0A421AVG4"/>
<dbReference type="Proteomes" id="UP000282454">
    <property type="component" value="Unassembled WGS sequence"/>
</dbReference>
<protein>
    <recommendedName>
        <fullName evidence="3">Excreted virulence factor EspC (Type VII ESX diderm)</fullName>
    </recommendedName>
</protein>
<evidence type="ECO:0000313" key="1">
    <source>
        <dbReference type="EMBL" id="RLK54018.1"/>
    </source>
</evidence>
<dbReference type="OrthoDB" id="9954264at2"/>
<proteinExistence type="predicted"/>
<dbReference type="RefSeq" id="WP_121394338.1">
    <property type="nucleotide sequence ID" value="NZ_RCDD01000008.1"/>
</dbReference>
<name>A0A421AVG4_9PSEU</name>
<evidence type="ECO:0008006" key="3">
    <source>
        <dbReference type="Google" id="ProtNLM"/>
    </source>
</evidence>
<keyword evidence="2" id="KW-1185">Reference proteome</keyword>
<reference evidence="1 2" key="1">
    <citation type="submission" date="2018-10" db="EMBL/GenBank/DDBJ databases">
        <title>Genomic Encyclopedia of Archaeal and Bacterial Type Strains, Phase II (KMG-II): from individual species to whole genera.</title>
        <authorList>
            <person name="Goeker M."/>
        </authorList>
    </citation>
    <scope>NUCLEOTIDE SEQUENCE [LARGE SCALE GENOMIC DNA]</scope>
    <source>
        <strain evidence="1 2">DSM 45657</strain>
    </source>
</reference>
<accession>A0A421AVG4</accession>
<dbReference type="EMBL" id="RCDD01000008">
    <property type="protein sequence ID" value="RLK54018.1"/>
    <property type="molecule type" value="Genomic_DNA"/>
</dbReference>
<evidence type="ECO:0000313" key="2">
    <source>
        <dbReference type="Proteomes" id="UP000282454"/>
    </source>
</evidence>